<keyword evidence="3" id="KW-0863">Zinc-finger</keyword>
<dbReference type="EMBL" id="JABCRI010000007">
    <property type="protein sequence ID" value="KAF8402889.1"/>
    <property type="molecule type" value="Genomic_DNA"/>
</dbReference>
<dbReference type="PANTHER" id="PTHR46477">
    <property type="entry name" value="CYSTEINE/HISTIDINE-RICH C1 DOMAIN FAMILY PROTEIN"/>
    <property type="match status" value="1"/>
</dbReference>
<sequence>MTPTRQLHPSHPKHELEWVNRQKSYKCDGCKEGGFGPRYRCDRCDYDLHEACMFPKSPTTHDFFKERSFKFFDRPQGNGERYCDACGRDIEGFVYHCKEANLDFHPCCVNLTRVIKVGVTEFRICEEEAPSKCCYCEKKNLGKDTKGRSYASTCENSYYLHVACVTKMIAENSKKDYFRSGDGDNENCLVLKNRVPDRRLSLNRSSKGGKKSRFWKIAEIVLSTLTAILFGNPTPVIINVLLLALNP</sequence>
<dbReference type="Pfam" id="PF03107">
    <property type="entry name" value="C1_2"/>
    <property type="match status" value="2"/>
</dbReference>
<evidence type="ECO:0000256" key="4">
    <source>
        <dbReference type="ARBA" id="ARBA00022833"/>
    </source>
</evidence>
<dbReference type="InterPro" id="IPR004146">
    <property type="entry name" value="DC1"/>
</dbReference>
<dbReference type="PANTHER" id="PTHR46477:SF5">
    <property type="entry name" value="PHORBOL-ESTER_DAG-TYPE DOMAIN-CONTAINING PROTEIN"/>
    <property type="match status" value="1"/>
</dbReference>
<gene>
    <name evidence="7" type="ORF">HHK36_010981</name>
</gene>
<evidence type="ECO:0000256" key="1">
    <source>
        <dbReference type="ARBA" id="ARBA00022723"/>
    </source>
</evidence>
<dbReference type="Gene3D" id="3.30.60.90">
    <property type="match status" value="1"/>
</dbReference>
<organism evidence="7 8">
    <name type="scientific">Tetracentron sinense</name>
    <name type="common">Spur-leaf</name>
    <dbReference type="NCBI Taxonomy" id="13715"/>
    <lineage>
        <taxon>Eukaryota</taxon>
        <taxon>Viridiplantae</taxon>
        <taxon>Streptophyta</taxon>
        <taxon>Embryophyta</taxon>
        <taxon>Tracheophyta</taxon>
        <taxon>Spermatophyta</taxon>
        <taxon>Magnoliopsida</taxon>
        <taxon>Trochodendrales</taxon>
        <taxon>Trochodendraceae</taxon>
        <taxon>Tetracentron</taxon>
    </lineage>
</organism>
<evidence type="ECO:0000313" key="7">
    <source>
        <dbReference type="EMBL" id="KAF8402889.1"/>
    </source>
</evidence>
<feature type="transmembrane region" description="Helical" evidence="5">
    <location>
        <begin position="220"/>
        <end position="245"/>
    </location>
</feature>
<keyword evidence="2" id="KW-0677">Repeat</keyword>
<dbReference type="GO" id="GO:0008270">
    <property type="term" value="F:zinc ion binding"/>
    <property type="evidence" value="ECO:0007669"/>
    <property type="project" value="UniProtKB-KW"/>
</dbReference>
<comment type="caution">
    <text evidence="7">The sequence shown here is derived from an EMBL/GenBank/DDBJ whole genome shotgun (WGS) entry which is preliminary data.</text>
</comment>
<evidence type="ECO:0000259" key="6">
    <source>
        <dbReference type="Pfam" id="PF03107"/>
    </source>
</evidence>
<name>A0A835DK22_TETSI</name>
<dbReference type="OrthoDB" id="1841377at2759"/>
<evidence type="ECO:0000313" key="8">
    <source>
        <dbReference type="Proteomes" id="UP000655225"/>
    </source>
</evidence>
<keyword evidence="4" id="KW-0862">Zinc</keyword>
<accession>A0A835DK22</accession>
<dbReference type="AlphaFoldDB" id="A0A835DK22"/>
<dbReference type="SUPFAM" id="SSF57889">
    <property type="entry name" value="Cysteine-rich domain"/>
    <property type="match status" value="2"/>
</dbReference>
<dbReference type="OMA" id="LHENCAN"/>
<feature type="domain" description="DC1" evidence="6">
    <location>
        <begin position="9"/>
        <end position="53"/>
    </location>
</feature>
<dbReference type="InterPro" id="IPR043145">
    <property type="entry name" value="Znf_ZZ_sf"/>
</dbReference>
<dbReference type="InterPro" id="IPR046349">
    <property type="entry name" value="C1-like_sf"/>
</dbReference>
<evidence type="ECO:0000256" key="3">
    <source>
        <dbReference type="ARBA" id="ARBA00022771"/>
    </source>
</evidence>
<reference evidence="7 8" key="1">
    <citation type="submission" date="2020-04" db="EMBL/GenBank/DDBJ databases">
        <title>Plant Genome Project.</title>
        <authorList>
            <person name="Zhang R.-G."/>
        </authorList>
    </citation>
    <scope>NUCLEOTIDE SEQUENCE [LARGE SCALE GENOMIC DNA]</scope>
    <source>
        <strain evidence="7">YNK0</strain>
        <tissue evidence="7">Leaf</tissue>
    </source>
</reference>
<dbReference type="Proteomes" id="UP000655225">
    <property type="component" value="Unassembled WGS sequence"/>
</dbReference>
<keyword evidence="5" id="KW-0472">Membrane</keyword>
<keyword evidence="1" id="KW-0479">Metal-binding</keyword>
<keyword evidence="8" id="KW-1185">Reference proteome</keyword>
<feature type="domain" description="DC1" evidence="6">
    <location>
        <begin position="72"/>
        <end position="109"/>
    </location>
</feature>
<keyword evidence="5" id="KW-0812">Transmembrane</keyword>
<keyword evidence="5" id="KW-1133">Transmembrane helix</keyword>
<proteinExistence type="predicted"/>
<evidence type="ECO:0000256" key="2">
    <source>
        <dbReference type="ARBA" id="ARBA00022737"/>
    </source>
</evidence>
<protein>
    <recommendedName>
        <fullName evidence="6">DC1 domain-containing protein</fullName>
    </recommendedName>
</protein>
<evidence type="ECO:0000256" key="5">
    <source>
        <dbReference type="SAM" id="Phobius"/>
    </source>
</evidence>